<gene>
    <name evidence="5" type="ORF">OsI_35394</name>
</gene>
<dbReference type="InterPro" id="IPR056789">
    <property type="entry name" value="LRR_R13L1-DRL21"/>
</dbReference>
<dbReference type="PRINTS" id="PR00364">
    <property type="entry name" value="DISEASERSIST"/>
</dbReference>
<dbReference type="InterPro" id="IPR002182">
    <property type="entry name" value="NB-ARC"/>
</dbReference>
<feature type="compositionally biased region" description="Polar residues" evidence="2">
    <location>
        <begin position="93"/>
        <end position="103"/>
    </location>
</feature>
<sequence length="1049" mass="118922">MPGIGRRILFGACSFMAPEEKRFIEAPKMKFYRVEMSKKIKSIIEKLRPLCAKVSTILNLELLESNRRIAQDIATGITAASEERGSMAFPPRKSTNNRPITTPEIQEPKFFGRKVEMGKILHDITEGSNKDLTVLPIVGLGGFGKTALAKHIYKNVDKHFDVKIWICAVNYSSVSRLTKKIMESIPPVKNEESCSPEMLTEQRLKSKRFLLVLDDMWICDRKEEWDRLLRPLRKGKEGNIILVTSRFPAIAETVKTTDHLIELKGLGYEASRSLFLACVYGDKQSANEHRGLAEIGNKIIEKLKGPPLAAKTVDLQTWDGSCDLPKDMGNLAKLRHIFTEKDKIHANIHNVRKLQVLQELKKYCVKKEDGGLQLKQLGYMIELRELGIYNLENTLTKAAAVKAKLMDKKYLRKLTLHWDDAQHPEPDAGAMVIESLQPHSSSLQELCIRGHGGLCCPSWLSNEFSVKALRSLHLVGVAWKVLPSFNQIWELHELTLENIVTIRKFVLEQWCCKLKRLTLIDLEELTEWITQDCNTFFPDLQTLEIKNCPNLLELPFIDNIGDPRKKDVNMTWFPKLEEFEISLCIEISSFPPIPWTQTLDYVRITDVGSNLMEELKYSKTSSLSITGNNNLHSLEKVLVFNNLTELQELSMEKCPPLDMESLLMLSSLKILSVSGSGSLFVPLTSLSDAKWQLPVEELYISDCVANGKELSQLLSHLTKLSVLYIGNFKRITRLDVAVEQQQLRTLVSSTAIHIEHTQPAEQHEGIAEEAEVEDDGLLLLGSNLCRSLRELTIYDCKCLSLAAPHPLLNGHEPRGLQALGSLRTLGILRCPKFLSEYSLDSPCYPFPTSVQVLTFHGAVDMKHLSNLTFLTRLYIEDSENLKCKDLAQDQLSQLVIYRCPEFFVGWGLAQRSSKLQMLYTDDFEGVLVKPICSLLSSCLVELVFHSNDEVESFTKKQEEALQLITSLQELRFQRCKKLQCLPAGLRRLTSLKRLRIDQCPAIQSLPKDGLPSSLQELDVTYCGSKDLIQQCRKLKGTIQKIILQHEDDQ</sequence>
<dbReference type="Pfam" id="PF00931">
    <property type="entry name" value="NB-ARC"/>
    <property type="match status" value="1"/>
</dbReference>
<organism evidence="5 6">
    <name type="scientific">Oryza sativa subsp. indica</name>
    <name type="common">Rice</name>
    <dbReference type="NCBI Taxonomy" id="39946"/>
    <lineage>
        <taxon>Eukaryota</taxon>
        <taxon>Viridiplantae</taxon>
        <taxon>Streptophyta</taxon>
        <taxon>Embryophyta</taxon>
        <taxon>Tracheophyta</taxon>
        <taxon>Spermatophyta</taxon>
        <taxon>Magnoliopsida</taxon>
        <taxon>Liliopsida</taxon>
        <taxon>Poales</taxon>
        <taxon>Poaceae</taxon>
        <taxon>BOP clade</taxon>
        <taxon>Oryzoideae</taxon>
        <taxon>Oryzeae</taxon>
        <taxon>Oryzinae</taxon>
        <taxon>Oryza</taxon>
        <taxon>Oryza sativa</taxon>
    </lineage>
</organism>
<dbReference type="AlphaFoldDB" id="B8BJI1"/>
<dbReference type="SUPFAM" id="SSF52058">
    <property type="entry name" value="L domain-like"/>
    <property type="match status" value="2"/>
</dbReference>
<proteinExistence type="predicted"/>
<evidence type="ECO:0000256" key="2">
    <source>
        <dbReference type="SAM" id="MobiDB-lite"/>
    </source>
</evidence>
<feature type="domain" description="R13L1/DRL21-like LRR repeat region" evidence="4">
    <location>
        <begin position="374"/>
        <end position="498"/>
    </location>
</feature>
<protein>
    <submittedName>
        <fullName evidence="5">Uncharacterized protein</fullName>
    </submittedName>
</protein>
<accession>B8BJI1</accession>
<feature type="region of interest" description="Disordered" evidence="2">
    <location>
        <begin position="84"/>
        <end position="103"/>
    </location>
</feature>
<name>B8BJI1_ORYSI</name>
<dbReference type="EMBL" id="CM000136">
    <property type="protein sequence ID" value="EEC67817.1"/>
    <property type="molecule type" value="Genomic_DNA"/>
</dbReference>
<dbReference type="Pfam" id="PF25019">
    <property type="entry name" value="LRR_R13L1-DRL21"/>
    <property type="match status" value="1"/>
</dbReference>
<feature type="domain" description="NB-ARC" evidence="3">
    <location>
        <begin position="116"/>
        <end position="280"/>
    </location>
</feature>
<dbReference type="Proteomes" id="UP000007015">
    <property type="component" value="Chromosome 11"/>
</dbReference>
<evidence type="ECO:0000256" key="1">
    <source>
        <dbReference type="ARBA" id="ARBA00022614"/>
    </source>
</evidence>
<dbReference type="InterPro" id="IPR032675">
    <property type="entry name" value="LRR_dom_sf"/>
</dbReference>
<evidence type="ECO:0000313" key="5">
    <source>
        <dbReference type="EMBL" id="EEC67817.1"/>
    </source>
</evidence>
<evidence type="ECO:0000259" key="4">
    <source>
        <dbReference type="Pfam" id="PF25019"/>
    </source>
</evidence>
<dbReference type="OMA" id="KVASNEC"/>
<dbReference type="HOGENOM" id="CLU_000837_8_4_1"/>
<reference evidence="5 6" key="1">
    <citation type="journal article" date="2005" name="PLoS Biol.">
        <title>The genomes of Oryza sativa: a history of duplications.</title>
        <authorList>
            <person name="Yu J."/>
            <person name="Wang J."/>
            <person name="Lin W."/>
            <person name="Li S."/>
            <person name="Li H."/>
            <person name="Zhou J."/>
            <person name="Ni P."/>
            <person name="Dong W."/>
            <person name="Hu S."/>
            <person name="Zeng C."/>
            <person name="Zhang J."/>
            <person name="Zhang Y."/>
            <person name="Li R."/>
            <person name="Xu Z."/>
            <person name="Li S."/>
            <person name="Li X."/>
            <person name="Zheng H."/>
            <person name="Cong L."/>
            <person name="Lin L."/>
            <person name="Yin J."/>
            <person name="Geng J."/>
            <person name="Li G."/>
            <person name="Shi J."/>
            <person name="Liu J."/>
            <person name="Lv H."/>
            <person name="Li J."/>
            <person name="Wang J."/>
            <person name="Deng Y."/>
            <person name="Ran L."/>
            <person name="Shi X."/>
            <person name="Wang X."/>
            <person name="Wu Q."/>
            <person name="Li C."/>
            <person name="Ren X."/>
            <person name="Wang J."/>
            <person name="Wang X."/>
            <person name="Li D."/>
            <person name="Liu D."/>
            <person name="Zhang X."/>
            <person name="Ji Z."/>
            <person name="Zhao W."/>
            <person name="Sun Y."/>
            <person name="Zhang Z."/>
            <person name="Bao J."/>
            <person name="Han Y."/>
            <person name="Dong L."/>
            <person name="Ji J."/>
            <person name="Chen P."/>
            <person name="Wu S."/>
            <person name="Liu J."/>
            <person name="Xiao Y."/>
            <person name="Bu D."/>
            <person name="Tan J."/>
            <person name="Yang L."/>
            <person name="Ye C."/>
            <person name="Zhang J."/>
            <person name="Xu J."/>
            <person name="Zhou Y."/>
            <person name="Yu Y."/>
            <person name="Zhang B."/>
            <person name="Zhuang S."/>
            <person name="Wei H."/>
            <person name="Liu B."/>
            <person name="Lei M."/>
            <person name="Yu H."/>
            <person name="Li Y."/>
            <person name="Xu H."/>
            <person name="Wei S."/>
            <person name="He X."/>
            <person name="Fang L."/>
            <person name="Zhang Z."/>
            <person name="Zhang Y."/>
            <person name="Huang X."/>
            <person name="Su Z."/>
            <person name="Tong W."/>
            <person name="Li J."/>
            <person name="Tong Z."/>
            <person name="Li S."/>
            <person name="Ye J."/>
            <person name="Wang L."/>
            <person name="Fang L."/>
            <person name="Lei T."/>
            <person name="Chen C."/>
            <person name="Chen H."/>
            <person name="Xu Z."/>
            <person name="Li H."/>
            <person name="Huang H."/>
            <person name="Zhang F."/>
            <person name="Xu H."/>
            <person name="Li N."/>
            <person name="Zhao C."/>
            <person name="Li S."/>
            <person name="Dong L."/>
            <person name="Huang Y."/>
            <person name="Li L."/>
            <person name="Xi Y."/>
            <person name="Qi Q."/>
            <person name="Li W."/>
            <person name="Zhang B."/>
            <person name="Hu W."/>
            <person name="Zhang Y."/>
            <person name="Tian X."/>
            <person name="Jiao Y."/>
            <person name="Liang X."/>
            <person name="Jin J."/>
            <person name="Gao L."/>
            <person name="Zheng W."/>
            <person name="Hao B."/>
            <person name="Liu S."/>
            <person name="Wang W."/>
            <person name="Yuan L."/>
            <person name="Cao M."/>
            <person name="McDermott J."/>
            <person name="Samudrala R."/>
            <person name="Wang J."/>
            <person name="Wong G.K."/>
            <person name="Yang H."/>
        </authorList>
    </citation>
    <scope>NUCLEOTIDE SEQUENCE [LARGE SCALE GENOMIC DNA]</scope>
    <source>
        <strain evidence="6">cv. 93-11</strain>
    </source>
</reference>
<evidence type="ECO:0000259" key="3">
    <source>
        <dbReference type="Pfam" id="PF00931"/>
    </source>
</evidence>
<dbReference type="STRING" id="39946.B8BJI1"/>
<dbReference type="PANTHER" id="PTHR36766:SF64">
    <property type="entry name" value="OS12G0206100 PROTEIN"/>
    <property type="match status" value="1"/>
</dbReference>
<dbReference type="Gene3D" id="3.80.10.10">
    <property type="entry name" value="Ribonuclease Inhibitor"/>
    <property type="match status" value="3"/>
</dbReference>
<keyword evidence="1" id="KW-0433">Leucine-rich repeat</keyword>
<evidence type="ECO:0000313" key="6">
    <source>
        <dbReference type="Proteomes" id="UP000007015"/>
    </source>
</evidence>
<keyword evidence="6" id="KW-1185">Reference proteome</keyword>
<dbReference type="SUPFAM" id="SSF52540">
    <property type="entry name" value="P-loop containing nucleoside triphosphate hydrolases"/>
    <property type="match status" value="1"/>
</dbReference>
<dbReference type="Gene3D" id="3.40.50.300">
    <property type="entry name" value="P-loop containing nucleotide triphosphate hydrolases"/>
    <property type="match status" value="1"/>
</dbReference>
<dbReference type="InterPro" id="IPR027417">
    <property type="entry name" value="P-loop_NTPase"/>
</dbReference>
<dbReference type="PANTHER" id="PTHR36766">
    <property type="entry name" value="PLANT BROAD-SPECTRUM MILDEW RESISTANCE PROTEIN RPW8"/>
    <property type="match status" value="1"/>
</dbReference>
<dbReference type="GO" id="GO:0043531">
    <property type="term" value="F:ADP binding"/>
    <property type="evidence" value="ECO:0007669"/>
    <property type="project" value="InterPro"/>
</dbReference>
<dbReference type="Gramene" id="BGIOSGA034373-TA">
    <property type="protein sequence ID" value="BGIOSGA034373-PA"/>
    <property type="gene ID" value="BGIOSGA034373"/>
</dbReference>